<evidence type="ECO:0000256" key="1">
    <source>
        <dbReference type="SAM" id="SignalP"/>
    </source>
</evidence>
<protein>
    <submittedName>
        <fullName evidence="3">Uncharacterized protein (TIGR02246 family)</fullName>
    </submittedName>
</protein>
<feature type="chain" id="PRO_5018219536" evidence="1">
    <location>
        <begin position="20"/>
        <end position="174"/>
    </location>
</feature>
<keyword evidence="4" id="KW-1185">Reference proteome</keyword>
<dbReference type="OrthoDB" id="7631282at2"/>
<comment type="caution">
    <text evidence="3">The sequence shown here is derived from an EMBL/GenBank/DDBJ whole genome shotgun (WGS) entry which is preliminary data.</text>
</comment>
<dbReference type="Pfam" id="PF14534">
    <property type="entry name" value="DUF4440"/>
    <property type="match status" value="1"/>
</dbReference>
<dbReference type="EMBL" id="RJUK01000001">
    <property type="protein sequence ID" value="ROQ21307.1"/>
    <property type="molecule type" value="Genomic_DNA"/>
</dbReference>
<dbReference type="Gene3D" id="3.10.450.50">
    <property type="match status" value="1"/>
</dbReference>
<sequence>MKLLLITTFLLLLASLSSAQSFYPVPDYRDYGIPDSQEQTQEVDAFILEFRKAWRNQDAATVASLHTRDVEWINAFGRTFRGRDNLQVFLETVLFPGFSPAQWQEAMASYRPVSRHYLGEVVVINSQLHSSPGSAVDGDQRRVSLNFVLVRQAGQWQIAQQIISDLRPRRTPGQ</sequence>
<dbReference type="RefSeq" id="WP_123638322.1">
    <property type="nucleotide sequence ID" value="NZ_RJUK01000001.1"/>
</dbReference>
<name>A0A3N1P254_9GAMM</name>
<feature type="domain" description="DUF4440" evidence="2">
    <location>
        <begin position="47"/>
        <end position="158"/>
    </location>
</feature>
<dbReference type="InterPro" id="IPR027843">
    <property type="entry name" value="DUF4440"/>
</dbReference>
<dbReference type="NCBIfam" id="TIGR02246">
    <property type="entry name" value="SgcJ/EcaC family oxidoreductase"/>
    <property type="match status" value="1"/>
</dbReference>
<dbReference type="InterPro" id="IPR032710">
    <property type="entry name" value="NTF2-like_dom_sf"/>
</dbReference>
<proteinExistence type="predicted"/>
<dbReference type="AlphaFoldDB" id="A0A3N1P254"/>
<dbReference type="InterPro" id="IPR011944">
    <property type="entry name" value="Steroid_delta5-4_isomerase"/>
</dbReference>
<accession>A0A3N1P254</accession>
<reference evidence="3 4" key="1">
    <citation type="submission" date="2018-11" db="EMBL/GenBank/DDBJ databases">
        <title>Genomic Encyclopedia of Type Strains, Phase IV (KMG-IV): sequencing the most valuable type-strain genomes for metagenomic binning, comparative biology and taxonomic classification.</title>
        <authorList>
            <person name="Goeker M."/>
        </authorList>
    </citation>
    <scope>NUCLEOTIDE SEQUENCE [LARGE SCALE GENOMIC DNA]</scope>
    <source>
        <strain evidence="3 4">DSM 16974</strain>
    </source>
</reference>
<evidence type="ECO:0000313" key="3">
    <source>
        <dbReference type="EMBL" id="ROQ21307.1"/>
    </source>
</evidence>
<dbReference type="SUPFAM" id="SSF54427">
    <property type="entry name" value="NTF2-like"/>
    <property type="match status" value="1"/>
</dbReference>
<dbReference type="Proteomes" id="UP000273643">
    <property type="component" value="Unassembled WGS sequence"/>
</dbReference>
<gene>
    <name evidence="3" type="ORF">EDC38_1930</name>
</gene>
<keyword evidence="1" id="KW-0732">Signal</keyword>
<evidence type="ECO:0000313" key="4">
    <source>
        <dbReference type="Proteomes" id="UP000273643"/>
    </source>
</evidence>
<feature type="signal peptide" evidence="1">
    <location>
        <begin position="1"/>
        <end position="19"/>
    </location>
</feature>
<evidence type="ECO:0000259" key="2">
    <source>
        <dbReference type="Pfam" id="PF14534"/>
    </source>
</evidence>
<organism evidence="3 4">
    <name type="scientific">Marinimicrobium koreense</name>
    <dbReference type="NCBI Taxonomy" id="306545"/>
    <lineage>
        <taxon>Bacteria</taxon>
        <taxon>Pseudomonadati</taxon>
        <taxon>Pseudomonadota</taxon>
        <taxon>Gammaproteobacteria</taxon>
        <taxon>Cellvibrionales</taxon>
        <taxon>Cellvibrionaceae</taxon>
        <taxon>Marinimicrobium</taxon>
    </lineage>
</organism>